<keyword evidence="3" id="KW-1185">Reference proteome</keyword>
<feature type="region of interest" description="Disordered" evidence="1">
    <location>
        <begin position="112"/>
        <end position="135"/>
    </location>
</feature>
<dbReference type="Proteomes" id="UP001501710">
    <property type="component" value="Unassembled WGS sequence"/>
</dbReference>
<feature type="region of interest" description="Disordered" evidence="1">
    <location>
        <begin position="65"/>
        <end position="98"/>
    </location>
</feature>
<feature type="compositionally biased region" description="Polar residues" evidence="1">
    <location>
        <begin position="82"/>
        <end position="92"/>
    </location>
</feature>
<gene>
    <name evidence="2" type="ORF">GCM10022254_49940</name>
</gene>
<name>A0ABP8CCE2_9ACTN</name>
<organism evidence="2 3">
    <name type="scientific">Actinomadura meridiana</name>
    <dbReference type="NCBI Taxonomy" id="559626"/>
    <lineage>
        <taxon>Bacteria</taxon>
        <taxon>Bacillati</taxon>
        <taxon>Actinomycetota</taxon>
        <taxon>Actinomycetes</taxon>
        <taxon>Streptosporangiales</taxon>
        <taxon>Thermomonosporaceae</taxon>
        <taxon>Actinomadura</taxon>
    </lineage>
</organism>
<proteinExistence type="predicted"/>
<accession>A0ABP8CCE2</accession>
<evidence type="ECO:0000313" key="3">
    <source>
        <dbReference type="Proteomes" id="UP001501710"/>
    </source>
</evidence>
<sequence>MRPAISTTRATNAGTTTTTVTAIATKAIRKTPKNPIGLCHATARFHNETTRDHGVRSVHANARPGTVTCTRTNAGPARQPSECPNSWASTPANRAGGNDRAAWDVTATVRPNGAQAFNSFDSTTNSRYTPPPARR</sequence>
<evidence type="ECO:0000313" key="2">
    <source>
        <dbReference type="EMBL" id="GAA4237566.1"/>
    </source>
</evidence>
<dbReference type="EMBL" id="BAABAS010000018">
    <property type="protein sequence ID" value="GAA4237566.1"/>
    <property type="molecule type" value="Genomic_DNA"/>
</dbReference>
<protein>
    <submittedName>
        <fullName evidence="2">Uncharacterized protein</fullName>
    </submittedName>
</protein>
<evidence type="ECO:0000256" key="1">
    <source>
        <dbReference type="SAM" id="MobiDB-lite"/>
    </source>
</evidence>
<feature type="compositionally biased region" description="Polar residues" evidence="1">
    <location>
        <begin position="115"/>
        <end position="128"/>
    </location>
</feature>
<comment type="caution">
    <text evidence="2">The sequence shown here is derived from an EMBL/GenBank/DDBJ whole genome shotgun (WGS) entry which is preliminary data.</text>
</comment>
<reference evidence="3" key="1">
    <citation type="journal article" date="2019" name="Int. J. Syst. Evol. Microbiol.">
        <title>The Global Catalogue of Microorganisms (GCM) 10K type strain sequencing project: providing services to taxonomists for standard genome sequencing and annotation.</title>
        <authorList>
            <consortium name="The Broad Institute Genomics Platform"/>
            <consortium name="The Broad Institute Genome Sequencing Center for Infectious Disease"/>
            <person name="Wu L."/>
            <person name="Ma J."/>
        </authorList>
    </citation>
    <scope>NUCLEOTIDE SEQUENCE [LARGE SCALE GENOMIC DNA]</scope>
    <source>
        <strain evidence="3">JCM 17440</strain>
    </source>
</reference>